<name>A0A0F9FTH9_9ZZZZ</name>
<accession>A0A0F9FTH9</accession>
<sequence length="54" mass="5867">GERPAIKRVIEETEPLGIQISSATVEEAASWVLVPSNLVFFIGPVSRPWGTAFI</sequence>
<evidence type="ECO:0000313" key="1">
    <source>
        <dbReference type="EMBL" id="KKL89764.1"/>
    </source>
</evidence>
<dbReference type="EMBL" id="LAZR01020196">
    <property type="protein sequence ID" value="KKL89764.1"/>
    <property type="molecule type" value="Genomic_DNA"/>
</dbReference>
<reference evidence="1" key="1">
    <citation type="journal article" date="2015" name="Nature">
        <title>Complex archaea that bridge the gap between prokaryotes and eukaryotes.</title>
        <authorList>
            <person name="Spang A."/>
            <person name="Saw J.H."/>
            <person name="Jorgensen S.L."/>
            <person name="Zaremba-Niedzwiedzka K."/>
            <person name="Martijn J."/>
            <person name="Lind A.E."/>
            <person name="van Eijk R."/>
            <person name="Schleper C."/>
            <person name="Guy L."/>
            <person name="Ettema T.J."/>
        </authorList>
    </citation>
    <scope>NUCLEOTIDE SEQUENCE</scope>
</reference>
<protein>
    <submittedName>
        <fullName evidence="1">Uncharacterized protein</fullName>
    </submittedName>
</protein>
<gene>
    <name evidence="1" type="ORF">LCGC14_1911460</name>
</gene>
<comment type="caution">
    <text evidence="1">The sequence shown here is derived from an EMBL/GenBank/DDBJ whole genome shotgun (WGS) entry which is preliminary data.</text>
</comment>
<organism evidence="1">
    <name type="scientific">marine sediment metagenome</name>
    <dbReference type="NCBI Taxonomy" id="412755"/>
    <lineage>
        <taxon>unclassified sequences</taxon>
        <taxon>metagenomes</taxon>
        <taxon>ecological metagenomes</taxon>
    </lineage>
</organism>
<feature type="non-terminal residue" evidence="1">
    <location>
        <position position="1"/>
    </location>
</feature>
<proteinExistence type="predicted"/>
<dbReference type="AlphaFoldDB" id="A0A0F9FTH9"/>